<evidence type="ECO:0000256" key="4">
    <source>
        <dbReference type="ARBA" id="ARBA00022723"/>
    </source>
</evidence>
<dbReference type="GO" id="GO:0005743">
    <property type="term" value="C:mitochondrial inner membrane"/>
    <property type="evidence" value="ECO:0007669"/>
    <property type="project" value="TreeGrafter"/>
</dbReference>
<keyword evidence="6" id="KW-0560">Oxidoreductase</keyword>
<sequence length="268" mass="29865">MMPYVARLNSLRLDFARSFLHGRQRVPLCRQALQLRTNHSTNGAFRHVKEAENSFRTDASTVHDSNGIKGSSEALFSRGGEATPGHSGHYPGNCSRWFRIARPGKEKPVAYWLLGSAGITAGVMAIGAYVRLNESGLSMLDWNLLGKHLPKDEDEWGREFERYKVVQTVTTCMSQQATPEYKQVHYDITIEDYKNIYLNEWVHRMLGRFAGMCFGGGALFLAIRGALAPGGYMLAIGVSGIGLSQAFVGKWMVESGFKEPETENKTPR</sequence>
<dbReference type="GeneID" id="39873256"/>
<dbReference type="InterPro" id="IPR023754">
    <property type="entry name" value="HemeA_Synthase_type2"/>
</dbReference>
<dbReference type="GO" id="GO:0046872">
    <property type="term" value="F:metal ion binding"/>
    <property type="evidence" value="ECO:0007669"/>
    <property type="project" value="UniProtKB-KW"/>
</dbReference>
<organism evidence="13 14">
    <name type="scientific">Babesia ovata</name>
    <dbReference type="NCBI Taxonomy" id="189622"/>
    <lineage>
        <taxon>Eukaryota</taxon>
        <taxon>Sar</taxon>
        <taxon>Alveolata</taxon>
        <taxon>Apicomplexa</taxon>
        <taxon>Aconoidasida</taxon>
        <taxon>Piroplasmida</taxon>
        <taxon>Babesiidae</taxon>
        <taxon>Babesia</taxon>
    </lineage>
</organism>
<keyword evidence="9 12" id="KW-0472">Membrane</keyword>
<dbReference type="GO" id="GO:0120547">
    <property type="term" value="F:heme A synthase activity"/>
    <property type="evidence" value="ECO:0007669"/>
    <property type="project" value="UniProtKB-EC"/>
</dbReference>
<feature type="transmembrane region" description="Helical" evidence="12">
    <location>
        <begin position="230"/>
        <end position="248"/>
    </location>
</feature>
<dbReference type="RefSeq" id="XP_028865729.1">
    <property type="nucleotide sequence ID" value="XM_029009896.1"/>
</dbReference>
<accession>A0A2H6K908</accession>
<evidence type="ECO:0000313" key="13">
    <source>
        <dbReference type="EMBL" id="GBE59486.1"/>
    </source>
</evidence>
<evidence type="ECO:0000256" key="12">
    <source>
        <dbReference type="SAM" id="Phobius"/>
    </source>
</evidence>
<dbReference type="GO" id="GO:0016653">
    <property type="term" value="F:oxidoreductase activity, acting on NAD(P)H, heme protein as acceptor"/>
    <property type="evidence" value="ECO:0007669"/>
    <property type="project" value="TreeGrafter"/>
</dbReference>
<evidence type="ECO:0000256" key="10">
    <source>
        <dbReference type="ARBA" id="ARBA00044501"/>
    </source>
</evidence>
<gene>
    <name evidence="13" type="ORF">BOVATA_009790</name>
</gene>
<keyword evidence="14" id="KW-1185">Reference proteome</keyword>
<dbReference type="InterPro" id="IPR003780">
    <property type="entry name" value="COX15/CtaA_fam"/>
</dbReference>
<keyword evidence="8" id="KW-0350">Heme biosynthesis</keyword>
<evidence type="ECO:0000256" key="7">
    <source>
        <dbReference type="ARBA" id="ARBA00023004"/>
    </source>
</evidence>
<keyword evidence="3 12" id="KW-0812">Transmembrane</keyword>
<dbReference type="Proteomes" id="UP000236319">
    <property type="component" value="Unassembled WGS sequence"/>
</dbReference>
<protein>
    <submittedName>
        <fullName evidence="13">Uncharacterized protein</fullName>
    </submittedName>
</protein>
<evidence type="ECO:0000256" key="11">
    <source>
        <dbReference type="ARBA" id="ARBA00048044"/>
    </source>
</evidence>
<evidence type="ECO:0000256" key="5">
    <source>
        <dbReference type="ARBA" id="ARBA00022989"/>
    </source>
</evidence>
<proteinExistence type="predicted"/>
<comment type="pathway">
    <text evidence="10">Porphyrin-containing compound metabolism; heme A biosynthesis; heme A from heme O: step 1/1.</text>
</comment>
<evidence type="ECO:0000256" key="1">
    <source>
        <dbReference type="ARBA" id="ARBA00001970"/>
    </source>
</evidence>
<dbReference type="OrthoDB" id="1726137at2759"/>
<dbReference type="EMBL" id="BDSA01000001">
    <property type="protein sequence ID" value="GBE59486.1"/>
    <property type="molecule type" value="Genomic_DNA"/>
</dbReference>
<evidence type="ECO:0000256" key="3">
    <source>
        <dbReference type="ARBA" id="ARBA00022692"/>
    </source>
</evidence>
<evidence type="ECO:0000256" key="6">
    <source>
        <dbReference type="ARBA" id="ARBA00023002"/>
    </source>
</evidence>
<keyword evidence="5 12" id="KW-1133">Transmembrane helix</keyword>
<keyword evidence="7" id="KW-0408">Iron</keyword>
<feature type="transmembrane region" description="Helical" evidence="12">
    <location>
        <begin position="109"/>
        <end position="130"/>
    </location>
</feature>
<feature type="transmembrane region" description="Helical" evidence="12">
    <location>
        <begin position="205"/>
        <end position="223"/>
    </location>
</feature>
<comment type="caution">
    <text evidence="13">The sequence shown here is derived from an EMBL/GenBank/DDBJ whole genome shotgun (WGS) entry which is preliminary data.</text>
</comment>
<comment type="subcellular location">
    <subcellularLocation>
        <location evidence="2">Membrane</location>
        <topology evidence="2">Multi-pass membrane protein</topology>
    </subcellularLocation>
</comment>
<dbReference type="VEuPathDB" id="PiroplasmaDB:BOVATA_009790"/>
<comment type="cofactor">
    <cofactor evidence="1">
        <name>heme b</name>
        <dbReference type="ChEBI" id="CHEBI:60344"/>
    </cofactor>
</comment>
<dbReference type="AlphaFoldDB" id="A0A2H6K908"/>
<dbReference type="Pfam" id="PF02628">
    <property type="entry name" value="COX15-CtaA"/>
    <property type="match status" value="1"/>
</dbReference>
<keyword evidence="4" id="KW-0479">Metal-binding</keyword>
<dbReference type="GO" id="GO:0006784">
    <property type="term" value="P:heme A biosynthetic process"/>
    <property type="evidence" value="ECO:0007669"/>
    <property type="project" value="InterPro"/>
</dbReference>
<evidence type="ECO:0000256" key="9">
    <source>
        <dbReference type="ARBA" id="ARBA00023136"/>
    </source>
</evidence>
<comment type="catalytic activity">
    <reaction evidence="11">
        <text>Fe(II)-heme o + 2 A + H2O = Fe(II)-heme a + 2 AH2</text>
        <dbReference type="Rhea" id="RHEA:63388"/>
        <dbReference type="ChEBI" id="CHEBI:13193"/>
        <dbReference type="ChEBI" id="CHEBI:15377"/>
        <dbReference type="ChEBI" id="CHEBI:17499"/>
        <dbReference type="ChEBI" id="CHEBI:60530"/>
        <dbReference type="ChEBI" id="CHEBI:61715"/>
        <dbReference type="EC" id="1.17.99.9"/>
    </reaction>
    <physiologicalReaction direction="left-to-right" evidence="11">
        <dbReference type="Rhea" id="RHEA:63389"/>
    </physiologicalReaction>
</comment>
<evidence type="ECO:0000313" key="14">
    <source>
        <dbReference type="Proteomes" id="UP000236319"/>
    </source>
</evidence>
<dbReference type="PANTHER" id="PTHR23289:SF2">
    <property type="entry name" value="CYTOCHROME C OXIDASE ASSEMBLY PROTEIN COX15 HOMOLOG"/>
    <property type="match status" value="1"/>
</dbReference>
<name>A0A2H6K908_9APIC</name>
<dbReference type="PANTHER" id="PTHR23289">
    <property type="entry name" value="CYTOCHROME C OXIDASE ASSEMBLY PROTEIN COX15"/>
    <property type="match status" value="1"/>
</dbReference>
<evidence type="ECO:0000256" key="2">
    <source>
        <dbReference type="ARBA" id="ARBA00004141"/>
    </source>
</evidence>
<reference evidence="13 14" key="1">
    <citation type="journal article" date="2017" name="BMC Genomics">
        <title>Whole-genome assembly of Babesia ovata and comparative genomics between closely related pathogens.</title>
        <authorList>
            <person name="Yamagishi J."/>
            <person name="Asada M."/>
            <person name="Hakimi H."/>
            <person name="Tanaka T.Q."/>
            <person name="Sugimoto C."/>
            <person name="Kawazu S."/>
        </authorList>
    </citation>
    <scope>NUCLEOTIDE SEQUENCE [LARGE SCALE GENOMIC DNA]</scope>
    <source>
        <strain evidence="13 14">Miyake</strain>
    </source>
</reference>
<evidence type="ECO:0000256" key="8">
    <source>
        <dbReference type="ARBA" id="ARBA00023133"/>
    </source>
</evidence>